<dbReference type="AlphaFoldDB" id="A0A6N7Y350"/>
<dbReference type="Pfam" id="PF20097">
    <property type="entry name" value="DUF6487"/>
    <property type="match status" value="1"/>
</dbReference>
<evidence type="ECO:0000259" key="1">
    <source>
        <dbReference type="Pfam" id="PF20097"/>
    </source>
</evidence>
<gene>
    <name evidence="2" type="ORF">FYJ83_15655</name>
</gene>
<comment type="caution">
    <text evidence="2">The sequence shown here is derived from an EMBL/GenBank/DDBJ whole genome shotgun (WGS) entry which is preliminary data.</text>
</comment>
<accession>A0A6N7Y350</accession>
<dbReference type="RefSeq" id="WP_154442168.1">
    <property type="nucleotide sequence ID" value="NZ_JAHLPJ010000001.1"/>
</dbReference>
<keyword evidence="3" id="KW-1185">Reference proteome</keyword>
<evidence type="ECO:0000313" key="2">
    <source>
        <dbReference type="EMBL" id="MSU02898.1"/>
    </source>
</evidence>
<sequence>MICPYCNKDMKKGIIHGDRYKLKWIPDEKDKGVFLQAFVKGIDLEKNRNGIITYYCEKDEIFLIKNDV</sequence>
<name>A0A6N7Y350_9FIRM</name>
<proteinExistence type="predicted"/>
<protein>
    <recommendedName>
        <fullName evidence="1">DUF6487 domain-containing protein</fullName>
    </recommendedName>
</protein>
<organism evidence="2 3">
    <name type="scientific">Tissierella pigra</name>
    <dbReference type="NCBI Taxonomy" id="2607614"/>
    <lineage>
        <taxon>Bacteria</taxon>
        <taxon>Bacillati</taxon>
        <taxon>Bacillota</taxon>
        <taxon>Tissierellia</taxon>
        <taxon>Tissierellales</taxon>
        <taxon>Tissierellaceae</taxon>
        <taxon>Tissierella</taxon>
    </lineage>
</organism>
<dbReference type="EMBL" id="VUNQ01000047">
    <property type="protein sequence ID" value="MSU02898.1"/>
    <property type="molecule type" value="Genomic_DNA"/>
</dbReference>
<dbReference type="InterPro" id="IPR045504">
    <property type="entry name" value="DUF6487"/>
</dbReference>
<feature type="domain" description="DUF6487" evidence="1">
    <location>
        <begin position="3"/>
        <end position="63"/>
    </location>
</feature>
<reference evidence="2 3" key="1">
    <citation type="submission" date="2019-09" db="EMBL/GenBank/DDBJ databases">
        <title>In-depth cultivation of the pig gut microbiome towards novel bacterial diversity and tailored functional studies.</title>
        <authorList>
            <person name="Wylensek D."/>
            <person name="Hitch T.C.A."/>
            <person name="Clavel T."/>
        </authorList>
    </citation>
    <scope>NUCLEOTIDE SEQUENCE [LARGE SCALE GENOMIC DNA]</scope>
    <source>
        <strain evidence="2 3">WCA3-693-APC-4?</strain>
    </source>
</reference>
<dbReference type="Proteomes" id="UP000469523">
    <property type="component" value="Unassembled WGS sequence"/>
</dbReference>
<evidence type="ECO:0000313" key="3">
    <source>
        <dbReference type="Proteomes" id="UP000469523"/>
    </source>
</evidence>